<evidence type="ECO:0000256" key="1">
    <source>
        <dbReference type="SAM" id="MobiDB-lite"/>
    </source>
</evidence>
<dbReference type="Proteomes" id="UP000251314">
    <property type="component" value="Unassembled WGS sequence"/>
</dbReference>
<evidence type="ECO:0000313" key="5">
    <source>
        <dbReference type="EMBL" id="KAG2969490.1"/>
    </source>
</evidence>
<dbReference type="VEuPathDB" id="FungiDB:PC110_g409"/>
<dbReference type="EMBL" id="RCMG01000482">
    <property type="protein sequence ID" value="KAG2853425.1"/>
    <property type="molecule type" value="Genomic_DNA"/>
</dbReference>
<dbReference type="OrthoDB" id="135082at2759"/>
<dbReference type="EMBL" id="RCMK01000771">
    <property type="protein sequence ID" value="KAG2912925.1"/>
    <property type="molecule type" value="Genomic_DNA"/>
</dbReference>
<evidence type="ECO:0000313" key="2">
    <source>
        <dbReference type="EMBL" id="KAG2853425.1"/>
    </source>
</evidence>
<proteinExistence type="predicted"/>
<dbReference type="Proteomes" id="UP000760860">
    <property type="component" value="Unassembled WGS sequence"/>
</dbReference>
<dbReference type="Proteomes" id="UP000697107">
    <property type="component" value="Unassembled WGS sequence"/>
</dbReference>
<feature type="compositionally biased region" description="Polar residues" evidence="1">
    <location>
        <begin position="129"/>
        <end position="139"/>
    </location>
</feature>
<gene>
    <name evidence="7" type="ORF">PC110_g409</name>
    <name evidence="2" type="ORF">PC113_g14186</name>
    <name evidence="3" type="ORF">PC115_g13257</name>
    <name evidence="4" type="ORF">PC117_g18740</name>
    <name evidence="5" type="ORF">PC118_g17431</name>
    <name evidence="6" type="ORF">PC129_g12256</name>
</gene>
<dbReference type="EMBL" id="RCML01000788">
    <property type="protein sequence ID" value="KAG2969490.1"/>
    <property type="molecule type" value="Genomic_DNA"/>
</dbReference>
<dbReference type="Proteomes" id="UP000735874">
    <property type="component" value="Unassembled WGS sequence"/>
</dbReference>
<dbReference type="Proteomes" id="UP000774804">
    <property type="component" value="Unassembled WGS sequence"/>
</dbReference>
<protein>
    <submittedName>
        <fullName evidence="7">Uncharacterized protein</fullName>
    </submittedName>
</protein>
<evidence type="ECO:0000313" key="8">
    <source>
        <dbReference type="Proteomes" id="UP000251314"/>
    </source>
</evidence>
<dbReference type="EMBL" id="RCMI01000468">
    <property type="protein sequence ID" value="KAG2909429.1"/>
    <property type="molecule type" value="Genomic_DNA"/>
</dbReference>
<sequence>MATISERAVSFGYSELEDSRAVDEDLGYDDDREESTPPTEAKAEPREEAVLSAGSREAAKPLSRNLADERSAVTRTDAAYYEWGDEEKEDEPSSKAARDLDVNGDTPAADKAWRGAVRRRPSDWIEQFNPHQTRQSDLG</sequence>
<evidence type="ECO:0000313" key="4">
    <source>
        <dbReference type="EMBL" id="KAG2912925.1"/>
    </source>
</evidence>
<dbReference type="EMBL" id="RCMV01000456">
    <property type="protein sequence ID" value="KAG3216902.1"/>
    <property type="molecule type" value="Genomic_DNA"/>
</dbReference>
<name>A0A329T4A2_9STRA</name>
<feature type="compositionally biased region" description="Basic and acidic residues" evidence="1">
    <location>
        <begin position="91"/>
        <end position="101"/>
    </location>
</feature>
<evidence type="ECO:0000313" key="7">
    <source>
        <dbReference type="EMBL" id="RAW43424.1"/>
    </source>
</evidence>
<feature type="region of interest" description="Disordered" evidence="1">
    <location>
        <begin position="1"/>
        <end position="139"/>
    </location>
</feature>
<reference evidence="7 8" key="1">
    <citation type="submission" date="2018-01" db="EMBL/GenBank/DDBJ databases">
        <title>Draft genome of the strawberry crown rot pathogen Phytophthora cactorum.</title>
        <authorList>
            <person name="Armitage A.D."/>
            <person name="Lysoe E."/>
            <person name="Nellist C.F."/>
            <person name="Harrison R.J."/>
            <person name="Brurberg M.B."/>
        </authorList>
    </citation>
    <scope>NUCLEOTIDE SEQUENCE [LARGE SCALE GENOMIC DNA]</scope>
    <source>
        <strain evidence="7 8">10300</strain>
    </source>
</reference>
<comment type="caution">
    <text evidence="7">The sequence shown here is derived from an EMBL/GenBank/DDBJ whole genome shotgun (WGS) entry which is preliminary data.</text>
</comment>
<evidence type="ECO:0000313" key="6">
    <source>
        <dbReference type="EMBL" id="KAG3216902.1"/>
    </source>
</evidence>
<dbReference type="Proteomes" id="UP000736787">
    <property type="component" value="Unassembled WGS sequence"/>
</dbReference>
<accession>A0A329T4A2</accession>
<keyword evidence="8" id="KW-1185">Reference proteome</keyword>
<evidence type="ECO:0000313" key="3">
    <source>
        <dbReference type="EMBL" id="KAG2909429.1"/>
    </source>
</evidence>
<feature type="compositionally biased region" description="Acidic residues" evidence="1">
    <location>
        <begin position="24"/>
        <end position="33"/>
    </location>
</feature>
<organism evidence="7 8">
    <name type="scientific">Phytophthora cactorum</name>
    <dbReference type="NCBI Taxonomy" id="29920"/>
    <lineage>
        <taxon>Eukaryota</taxon>
        <taxon>Sar</taxon>
        <taxon>Stramenopiles</taxon>
        <taxon>Oomycota</taxon>
        <taxon>Peronosporomycetes</taxon>
        <taxon>Peronosporales</taxon>
        <taxon>Peronosporaceae</taxon>
        <taxon>Phytophthora</taxon>
    </lineage>
</organism>
<dbReference type="AlphaFoldDB" id="A0A329T4A2"/>
<reference evidence="2" key="2">
    <citation type="submission" date="2018-10" db="EMBL/GenBank/DDBJ databases">
        <title>Effector identification in a new, highly contiguous assembly of the strawberry crown rot pathogen Phytophthora cactorum.</title>
        <authorList>
            <person name="Armitage A.D."/>
            <person name="Nellist C.F."/>
            <person name="Bates H."/>
            <person name="Vickerstaff R.J."/>
            <person name="Harrison R.J."/>
        </authorList>
    </citation>
    <scope>NUCLEOTIDE SEQUENCE</scope>
    <source>
        <strain evidence="2">15-7</strain>
        <strain evidence="3">4032</strain>
        <strain evidence="4">4040</strain>
        <strain evidence="5">P415</strain>
        <strain evidence="6">P421</strain>
    </source>
</reference>
<dbReference type="EMBL" id="MJFZ01000004">
    <property type="protein sequence ID" value="RAW43424.1"/>
    <property type="molecule type" value="Genomic_DNA"/>
</dbReference>